<accession>Q3V1C7</accession>
<reference evidence="1" key="1">
    <citation type="journal article" date="1999" name="Methods Enzymol.">
        <title>High-efficiency full-length cDNA cloning.</title>
        <authorList>
            <person name="Carninci P."/>
            <person name="Hayashizaki Y."/>
        </authorList>
    </citation>
    <scope>NUCLEOTIDE SEQUENCE</scope>
    <source>
        <strain evidence="1">C57BL/6J</strain>
        <tissue evidence="1">Skin</tissue>
    </source>
</reference>
<reference evidence="1" key="7">
    <citation type="journal article" date="2005" name="Science">
        <title>The Transcriptional Landscape of the Mammalian Genome.</title>
        <authorList>
            <consortium name="The FANTOM Consortium"/>
            <consortium name="Riken Genome Exploration Research Group and Genome Science Group (Genome Network Project Core Group)"/>
        </authorList>
    </citation>
    <scope>NUCLEOTIDE SEQUENCE</scope>
    <source>
        <strain evidence="1">C57BL/6J</strain>
        <tissue evidence="1">Skin</tissue>
    </source>
</reference>
<protein>
    <submittedName>
        <fullName evidence="1">Uncharacterized protein</fullName>
    </submittedName>
</protein>
<sequence length="46" mass="5142">MCSLMSWDLLMKTSVMSGSCLASLELVLVLHFKQALPFLKKHGVTF</sequence>
<dbReference type="AlphaFoldDB" id="Q3V1C7"/>
<proteinExistence type="evidence at transcript level"/>
<dbReference type="EMBL" id="AK132533">
    <property type="protein sequence ID" value="BAE21224.1"/>
    <property type="molecule type" value="mRNA"/>
</dbReference>
<reference evidence="1" key="3">
    <citation type="journal article" date="2000" name="Genome Res.">
        <title>RIKEN integrated sequence analysis (RISA) system--384-format sequencing pipeline with 384 multicapillary sequencer.</title>
        <authorList>
            <person name="Shibata K."/>
            <person name="Itoh M."/>
            <person name="Aizawa K."/>
            <person name="Nagaoka S."/>
            <person name="Sasaki N."/>
            <person name="Carninci P."/>
            <person name="Konno H."/>
            <person name="Akiyama J."/>
            <person name="Nishi K."/>
            <person name="Kitsunai T."/>
            <person name="Tashiro H."/>
            <person name="Itoh M."/>
            <person name="Sumi N."/>
            <person name="Ishii Y."/>
            <person name="Nakamura S."/>
            <person name="Hazama M."/>
            <person name="Nishine T."/>
            <person name="Harada A."/>
            <person name="Yamamoto R."/>
            <person name="Matsumoto H."/>
            <person name="Sakaguchi S."/>
            <person name="Ikegami T."/>
            <person name="Kashiwagi K."/>
            <person name="Fujiwake S."/>
            <person name="Inoue K."/>
            <person name="Togawa Y."/>
            <person name="Izawa M."/>
            <person name="Ohara E."/>
            <person name="Watahiki M."/>
            <person name="Yoneda Y."/>
            <person name="Ishikawa T."/>
            <person name="Ozawa K."/>
            <person name="Tanaka T."/>
            <person name="Matsuura S."/>
            <person name="Kawai J."/>
            <person name="Okazaki Y."/>
            <person name="Muramatsu M."/>
            <person name="Inoue Y."/>
            <person name="Kira A."/>
            <person name="Hayashizaki Y."/>
        </authorList>
    </citation>
    <scope>NUCLEOTIDE SEQUENCE</scope>
    <source>
        <strain evidence="1">C57BL/6J</strain>
        <tissue evidence="1">Skin</tissue>
    </source>
</reference>
<organism evidence="1">
    <name type="scientific">Mus musculus</name>
    <name type="common">Mouse</name>
    <dbReference type="NCBI Taxonomy" id="10090"/>
    <lineage>
        <taxon>Eukaryota</taxon>
        <taxon>Metazoa</taxon>
        <taxon>Chordata</taxon>
        <taxon>Craniata</taxon>
        <taxon>Vertebrata</taxon>
        <taxon>Euteleostomi</taxon>
        <taxon>Mammalia</taxon>
        <taxon>Eutheria</taxon>
        <taxon>Euarchontoglires</taxon>
        <taxon>Glires</taxon>
        <taxon>Rodentia</taxon>
        <taxon>Myomorpha</taxon>
        <taxon>Muroidea</taxon>
        <taxon>Muridae</taxon>
        <taxon>Murinae</taxon>
        <taxon>Mus</taxon>
        <taxon>Mus</taxon>
    </lineage>
</organism>
<name>Q3V1C7_MOUSE</name>
<reference evidence="1" key="5">
    <citation type="journal article" date="2002" name="Nature">
        <title>Analysis of the mouse transcriptome based on functional annotation of 60,770 full-length cDNAs.</title>
        <authorList>
            <consortium name="The FANTOM Consortium and the RIKEN Genome Exploration Research Group Phase I and II Team"/>
        </authorList>
    </citation>
    <scope>NUCLEOTIDE SEQUENCE</scope>
    <source>
        <strain evidence="1">C57BL/6J</strain>
        <tissue evidence="1">Skin</tissue>
    </source>
</reference>
<reference evidence="1" key="4">
    <citation type="journal article" date="2001" name="Nature">
        <title>Functional annotation of a full-length mouse cDNA collection.</title>
        <authorList>
            <consortium name="The RIKEN Genome Exploration Research Group Phase II Team and the FANTOM Consortium"/>
        </authorList>
    </citation>
    <scope>NUCLEOTIDE SEQUENCE</scope>
    <source>
        <strain evidence="1">C57BL/6J</strain>
        <tissue evidence="1">Skin</tissue>
    </source>
</reference>
<reference evidence="1" key="2">
    <citation type="journal article" date="2000" name="Genome Res.">
        <title>Normalization and subtraction of cap-trapper-selected cDNAs to prepare full-length cDNA libraries for rapid discovery of new genes.</title>
        <authorList>
            <person name="Carninci P."/>
            <person name="Shibata Y."/>
            <person name="Hayatsu N."/>
            <person name="Sugahara Y."/>
            <person name="Shibata K."/>
            <person name="Itoh M."/>
            <person name="Konno H."/>
            <person name="Okazaki Y."/>
            <person name="Muramatsu M."/>
            <person name="Hayashizaki Y."/>
        </authorList>
    </citation>
    <scope>NUCLEOTIDE SEQUENCE</scope>
    <source>
        <strain evidence="1">C57BL/6J</strain>
        <tissue evidence="1">Skin</tissue>
    </source>
</reference>
<reference evidence="1" key="8">
    <citation type="journal article" date="2005" name="Science">
        <title>Antisense Transcription in the Mammalian Transcriptome.</title>
        <authorList>
            <consortium name="RIKEN Genome Exploration Research Group and Genome Science Group (Genome Network Project Core Group) and the FANTOM Consortium"/>
        </authorList>
    </citation>
    <scope>NUCLEOTIDE SEQUENCE</scope>
    <source>
        <strain evidence="1">C57BL/6J</strain>
        <tissue evidence="1">Skin</tissue>
    </source>
</reference>
<reference evidence="1" key="6">
    <citation type="submission" date="2004-03" db="EMBL/GenBank/DDBJ databases">
        <authorList>
            <person name="Arakawa T."/>
            <person name="Carninci P."/>
            <person name="Fukuda S."/>
            <person name="Hashizume W."/>
            <person name="Hayashida K."/>
            <person name="Hori F."/>
            <person name="Iida J."/>
            <person name="Imamura K."/>
            <person name="Imotani K."/>
            <person name="Itoh M."/>
            <person name="Kanagawa S."/>
            <person name="Kawai J."/>
            <person name="Kojima M."/>
            <person name="Konno H."/>
            <person name="Murata M."/>
            <person name="Nakamura M."/>
            <person name="Ninomiya N."/>
            <person name="Nishiyori H."/>
            <person name="Nomura K."/>
            <person name="Ohno M."/>
            <person name="Sakazume N."/>
            <person name="Sano H."/>
            <person name="Sasaki D."/>
            <person name="Shibata K."/>
            <person name="Shiraki T."/>
            <person name="Tagami M."/>
            <person name="Tagami Y."/>
            <person name="Waki K."/>
            <person name="Watahiki A."/>
            <person name="Muramatsu M."/>
            <person name="Hayashizaki Y."/>
        </authorList>
    </citation>
    <scope>NUCLEOTIDE SEQUENCE</scope>
    <source>
        <strain evidence="1">C57BL/6J</strain>
        <tissue evidence="1">Skin</tissue>
    </source>
</reference>
<evidence type="ECO:0000313" key="1">
    <source>
        <dbReference type="EMBL" id="BAE21224.1"/>
    </source>
</evidence>